<dbReference type="GO" id="GO:0006357">
    <property type="term" value="P:regulation of transcription by RNA polymerase II"/>
    <property type="evidence" value="ECO:0007669"/>
    <property type="project" value="TreeGrafter"/>
</dbReference>
<evidence type="ECO:0000256" key="2">
    <source>
        <dbReference type="PROSITE-ProRule" id="PRU00108"/>
    </source>
</evidence>
<evidence type="ECO:0000256" key="1">
    <source>
        <dbReference type="ARBA" id="ARBA00004123"/>
    </source>
</evidence>
<evidence type="ECO:0000259" key="5">
    <source>
        <dbReference type="PROSITE" id="PS50071"/>
    </source>
</evidence>
<dbReference type="PANTHER" id="PTHR24331:SF0">
    <property type="entry name" value="DBX"/>
    <property type="match status" value="1"/>
</dbReference>
<dbReference type="CDD" id="cd00086">
    <property type="entry name" value="homeodomain"/>
    <property type="match status" value="1"/>
</dbReference>
<accession>A0A067R028</accession>
<keyword evidence="2 3" id="KW-0371">Homeobox</keyword>
<keyword evidence="7" id="KW-1185">Reference proteome</keyword>
<comment type="subcellular location">
    <subcellularLocation>
        <location evidence="1 2 3">Nucleus</location>
    </subcellularLocation>
</comment>
<evidence type="ECO:0000313" key="7">
    <source>
        <dbReference type="Proteomes" id="UP000027135"/>
    </source>
</evidence>
<dbReference type="PANTHER" id="PTHR24331">
    <property type="entry name" value="DBX"/>
    <property type="match status" value="1"/>
</dbReference>
<dbReference type="GO" id="GO:0003677">
    <property type="term" value="F:DNA binding"/>
    <property type="evidence" value="ECO:0007669"/>
    <property type="project" value="UniProtKB-UniRule"/>
</dbReference>
<evidence type="ECO:0000256" key="4">
    <source>
        <dbReference type="SAM" id="MobiDB-lite"/>
    </source>
</evidence>
<gene>
    <name evidence="6" type="ORF">L798_10069</name>
</gene>
<dbReference type="InterPro" id="IPR001356">
    <property type="entry name" value="HD"/>
</dbReference>
<evidence type="ECO:0000313" key="6">
    <source>
        <dbReference type="EMBL" id="KDR16058.1"/>
    </source>
</evidence>
<protein>
    <submittedName>
        <fullName evidence="6">Homeobox protein DBX1-A</fullName>
    </submittedName>
</protein>
<dbReference type="AlphaFoldDB" id="A0A067R028"/>
<organism evidence="6 7">
    <name type="scientific">Zootermopsis nevadensis</name>
    <name type="common">Dampwood termite</name>
    <dbReference type="NCBI Taxonomy" id="136037"/>
    <lineage>
        <taxon>Eukaryota</taxon>
        <taxon>Metazoa</taxon>
        <taxon>Ecdysozoa</taxon>
        <taxon>Arthropoda</taxon>
        <taxon>Hexapoda</taxon>
        <taxon>Insecta</taxon>
        <taxon>Pterygota</taxon>
        <taxon>Neoptera</taxon>
        <taxon>Polyneoptera</taxon>
        <taxon>Dictyoptera</taxon>
        <taxon>Blattodea</taxon>
        <taxon>Blattoidea</taxon>
        <taxon>Termitoidae</taxon>
        <taxon>Termopsidae</taxon>
        <taxon>Zootermopsis</taxon>
    </lineage>
</organism>
<dbReference type="SMART" id="SM00389">
    <property type="entry name" value="HOX"/>
    <property type="match status" value="1"/>
</dbReference>
<dbReference type="Proteomes" id="UP000027135">
    <property type="component" value="Unassembled WGS sequence"/>
</dbReference>
<dbReference type="InterPro" id="IPR009057">
    <property type="entry name" value="Homeodomain-like_sf"/>
</dbReference>
<keyword evidence="2 3" id="KW-0539">Nucleus</keyword>
<sequence length="400" mass="42743">MLKSFTAPVFNTTPTIMTSPFLMDNLLNTKFEHSQRNGGSPGSENAGPRKLLDRDSRGLLSCPIPPKIPPAASYYNGNTSPGTLNEMLSAKQHQQNQLEPAGGLLSPHQEALGPTATASLTLGITASYSIVAQDPHGLPATLPATARHNPPAIVTCSCGGSDDCCASKREIGHSLSAILGADTVKSPPCTGNCDLICAGTWLCCKERRDMLKTAVAAHQLRNRASRWTTFELTEFRIKTRHEQNSLLHGSAPPLFGYAGIGSGSNIAKPIPRPAAAMFNPHLHTLLACRHPYLTVSTPNTGGSGGPGGSSGAPTAVFPLPGTFPWANSSRGKPRRGMMRRAVFSDLQRKGLEKRFQIQKYISKPDRKKLAEKLGLKDSQATQFKLDYKLATGSLIANGEI</sequence>
<feature type="DNA-binding region" description="Homeobox" evidence="2">
    <location>
        <begin position="336"/>
        <end position="380"/>
    </location>
</feature>
<dbReference type="PROSITE" id="PS50071">
    <property type="entry name" value="HOMEOBOX_2"/>
    <property type="match status" value="1"/>
</dbReference>
<name>A0A067R028_ZOONE</name>
<feature type="region of interest" description="Disordered" evidence="4">
    <location>
        <begin position="32"/>
        <end position="65"/>
    </location>
</feature>
<dbReference type="InParanoid" id="A0A067R028"/>
<proteinExistence type="predicted"/>
<evidence type="ECO:0000256" key="3">
    <source>
        <dbReference type="RuleBase" id="RU000682"/>
    </source>
</evidence>
<dbReference type="SUPFAM" id="SSF46689">
    <property type="entry name" value="Homeodomain-like"/>
    <property type="match status" value="1"/>
</dbReference>
<dbReference type="InterPro" id="IPR051662">
    <property type="entry name" value="H2.0_Homeobox_NeuralPatt"/>
</dbReference>
<dbReference type="Pfam" id="PF00046">
    <property type="entry name" value="Homeodomain"/>
    <property type="match status" value="1"/>
</dbReference>
<reference evidence="6 7" key="1">
    <citation type="journal article" date="2014" name="Nat. Commun.">
        <title>Molecular traces of alternative social organization in a termite genome.</title>
        <authorList>
            <person name="Terrapon N."/>
            <person name="Li C."/>
            <person name="Robertson H.M."/>
            <person name="Ji L."/>
            <person name="Meng X."/>
            <person name="Booth W."/>
            <person name="Chen Z."/>
            <person name="Childers C.P."/>
            <person name="Glastad K.M."/>
            <person name="Gokhale K."/>
            <person name="Gowin J."/>
            <person name="Gronenberg W."/>
            <person name="Hermansen R.A."/>
            <person name="Hu H."/>
            <person name="Hunt B.G."/>
            <person name="Huylmans A.K."/>
            <person name="Khalil S.M."/>
            <person name="Mitchell R.D."/>
            <person name="Munoz-Torres M.C."/>
            <person name="Mustard J.A."/>
            <person name="Pan H."/>
            <person name="Reese J.T."/>
            <person name="Scharf M.E."/>
            <person name="Sun F."/>
            <person name="Vogel H."/>
            <person name="Xiao J."/>
            <person name="Yang W."/>
            <person name="Yang Z."/>
            <person name="Yang Z."/>
            <person name="Zhou J."/>
            <person name="Zhu J."/>
            <person name="Brent C.S."/>
            <person name="Elsik C.G."/>
            <person name="Goodisman M.A."/>
            <person name="Liberles D.A."/>
            <person name="Roe R.M."/>
            <person name="Vargo E.L."/>
            <person name="Vilcinskas A."/>
            <person name="Wang J."/>
            <person name="Bornberg-Bauer E."/>
            <person name="Korb J."/>
            <person name="Zhang G."/>
            <person name="Liebig J."/>
        </authorList>
    </citation>
    <scope>NUCLEOTIDE SEQUENCE [LARGE SCALE GENOMIC DNA]</scope>
    <source>
        <tissue evidence="6">Whole organism</tissue>
    </source>
</reference>
<keyword evidence="2 3" id="KW-0238">DNA-binding</keyword>
<dbReference type="Gene3D" id="1.10.10.60">
    <property type="entry name" value="Homeodomain-like"/>
    <property type="match status" value="1"/>
</dbReference>
<dbReference type="GO" id="GO:0005634">
    <property type="term" value="C:nucleus"/>
    <property type="evidence" value="ECO:0007669"/>
    <property type="project" value="UniProtKB-SubCell"/>
</dbReference>
<feature type="domain" description="Homeobox" evidence="5">
    <location>
        <begin position="334"/>
        <end position="379"/>
    </location>
</feature>
<dbReference type="EMBL" id="KK852807">
    <property type="protein sequence ID" value="KDR16058.1"/>
    <property type="molecule type" value="Genomic_DNA"/>
</dbReference>
<dbReference type="eggNOG" id="KOG0488">
    <property type="taxonomic scope" value="Eukaryota"/>
</dbReference>